<reference evidence="9" key="1">
    <citation type="submission" date="2020-01" db="EMBL/GenBank/DDBJ databases">
        <title>Genome sequence of Kobresia littledalei, the first chromosome-level genome in the family Cyperaceae.</title>
        <authorList>
            <person name="Qu G."/>
        </authorList>
    </citation>
    <scope>NUCLEOTIDE SEQUENCE</scope>
    <source>
        <strain evidence="9">C.B.Clarke</strain>
        <tissue evidence="9">Leaf</tissue>
    </source>
</reference>
<dbReference type="Gene3D" id="3.90.870.10">
    <property type="entry name" value="DHBP synthase"/>
    <property type="match status" value="1"/>
</dbReference>
<keyword evidence="5" id="KW-0963">Cytoplasm</keyword>
<proteinExistence type="inferred from homology"/>
<evidence type="ECO:0000259" key="8">
    <source>
        <dbReference type="PROSITE" id="PS51163"/>
    </source>
</evidence>
<evidence type="ECO:0000256" key="2">
    <source>
        <dbReference type="ARBA" id="ARBA00007663"/>
    </source>
</evidence>
<evidence type="ECO:0000256" key="3">
    <source>
        <dbReference type="ARBA" id="ARBA00012584"/>
    </source>
</evidence>
<dbReference type="GO" id="GO:0003725">
    <property type="term" value="F:double-stranded RNA binding"/>
    <property type="evidence" value="ECO:0007669"/>
    <property type="project" value="InterPro"/>
</dbReference>
<dbReference type="PANTHER" id="PTHR17490:SF10">
    <property type="entry name" value="THREONYLCARBAMOYL-AMP SYNTHASE"/>
    <property type="match status" value="1"/>
</dbReference>
<dbReference type="PANTHER" id="PTHR17490">
    <property type="entry name" value="SUA5"/>
    <property type="match status" value="1"/>
</dbReference>
<comment type="similarity">
    <text evidence="2">Belongs to the SUA5 family.</text>
</comment>
<dbReference type="SUPFAM" id="SSF55821">
    <property type="entry name" value="YrdC/RibB"/>
    <property type="match status" value="1"/>
</dbReference>
<keyword evidence="10" id="KW-1185">Reference proteome</keyword>
<sequence length="110" mass="11639">MRTTEAIDAIKEAIDAIKAGKVLVVPTDTFYGFACDACSAEGRSYEIKGHKLTSPLAICVADVANIPRFATADHLPIGLLVKLLPGPITVVSKRVGAFRSESKPKPTDAT</sequence>
<evidence type="ECO:0000313" key="10">
    <source>
        <dbReference type="Proteomes" id="UP000623129"/>
    </source>
</evidence>
<dbReference type="Pfam" id="PF01300">
    <property type="entry name" value="Sua5_yciO_yrdC"/>
    <property type="match status" value="1"/>
</dbReference>
<comment type="subcellular location">
    <subcellularLocation>
        <location evidence="1">Cytoplasm</location>
    </subcellularLocation>
</comment>
<comment type="caution">
    <text evidence="9">The sequence shown here is derived from an EMBL/GenBank/DDBJ whole genome shotgun (WGS) entry which is preliminary data.</text>
</comment>
<evidence type="ECO:0000256" key="7">
    <source>
        <dbReference type="ARBA" id="ARBA00048366"/>
    </source>
</evidence>
<evidence type="ECO:0000256" key="6">
    <source>
        <dbReference type="ARBA" id="ARBA00022679"/>
    </source>
</evidence>
<comment type="catalytic activity">
    <reaction evidence="7">
        <text>L-threonine + hydrogencarbonate + ATP = L-threonylcarbamoyladenylate + diphosphate + H2O</text>
        <dbReference type="Rhea" id="RHEA:36407"/>
        <dbReference type="ChEBI" id="CHEBI:15377"/>
        <dbReference type="ChEBI" id="CHEBI:17544"/>
        <dbReference type="ChEBI" id="CHEBI:30616"/>
        <dbReference type="ChEBI" id="CHEBI:33019"/>
        <dbReference type="ChEBI" id="CHEBI:57926"/>
        <dbReference type="ChEBI" id="CHEBI:73682"/>
        <dbReference type="EC" id="2.7.7.87"/>
    </reaction>
</comment>
<name>A0A833RGR4_9POAL</name>
<dbReference type="InterPro" id="IPR006070">
    <property type="entry name" value="Sua5-like_dom"/>
</dbReference>
<gene>
    <name evidence="9" type="ORF">FCM35_KLT09818</name>
</gene>
<evidence type="ECO:0000256" key="4">
    <source>
        <dbReference type="ARBA" id="ARBA00015492"/>
    </source>
</evidence>
<dbReference type="PROSITE" id="PS51163">
    <property type="entry name" value="YRDC"/>
    <property type="match status" value="1"/>
</dbReference>
<feature type="domain" description="YrdC-like" evidence="8">
    <location>
        <begin position="7"/>
        <end position="110"/>
    </location>
</feature>
<evidence type="ECO:0000313" key="9">
    <source>
        <dbReference type="EMBL" id="KAF3340974.1"/>
    </source>
</evidence>
<dbReference type="InterPro" id="IPR017945">
    <property type="entry name" value="DHBP_synth_RibB-like_a/b_dom"/>
</dbReference>
<dbReference type="GO" id="GO:0005737">
    <property type="term" value="C:cytoplasm"/>
    <property type="evidence" value="ECO:0007669"/>
    <property type="project" value="UniProtKB-SubCell"/>
</dbReference>
<dbReference type="InterPro" id="IPR050156">
    <property type="entry name" value="TC-AMP_synthase_SUA5"/>
</dbReference>
<dbReference type="EMBL" id="SWLB01000002">
    <property type="protein sequence ID" value="KAF3340974.1"/>
    <property type="molecule type" value="Genomic_DNA"/>
</dbReference>
<dbReference type="AlphaFoldDB" id="A0A833RGR4"/>
<dbReference type="GO" id="GO:0061710">
    <property type="term" value="F:L-threonylcarbamoyladenylate synthase"/>
    <property type="evidence" value="ECO:0007669"/>
    <property type="project" value="UniProtKB-EC"/>
</dbReference>
<dbReference type="Proteomes" id="UP000623129">
    <property type="component" value="Unassembled WGS sequence"/>
</dbReference>
<dbReference type="GO" id="GO:0000049">
    <property type="term" value="F:tRNA binding"/>
    <property type="evidence" value="ECO:0007669"/>
    <property type="project" value="TreeGrafter"/>
</dbReference>
<dbReference type="OrthoDB" id="1728543at2759"/>
<dbReference type="GO" id="GO:0006450">
    <property type="term" value="P:regulation of translational fidelity"/>
    <property type="evidence" value="ECO:0007669"/>
    <property type="project" value="TreeGrafter"/>
</dbReference>
<protein>
    <recommendedName>
        <fullName evidence="4">Threonylcarbamoyl-AMP synthase</fullName>
        <ecNumber evidence="3">2.7.7.87</ecNumber>
    </recommendedName>
</protein>
<dbReference type="EC" id="2.7.7.87" evidence="3"/>
<keyword evidence="6" id="KW-0808">Transferase</keyword>
<evidence type="ECO:0000256" key="5">
    <source>
        <dbReference type="ARBA" id="ARBA00022490"/>
    </source>
</evidence>
<evidence type="ECO:0000256" key="1">
    <source>
        <dbReference type="ARBA" id="ARBA00004496"/>
    </source>
</evidence>
<organism evidence="9 10">
    <name type="scientific">Carex littledalei</name>
    <dbReference type="NCBI Taxonomy" id="544730"/>
    <lineage>
        <taxon>Eukaryota</taxon>
        <taxon>Viridiplantae</taxon>
        <taxon>Streptophyta</taxon>
        <taxon>Embryophyta</taxon>
        <taxon>Tracheophyta</taxon>
        <taxon>Spermatophyta</taxon>
        <taxon>Magnoliopsida</taxon>
        <taxon>Liliopsida</taxon>
        <taxon>Poales</taxon>
        <taxon>Cyperaceae</taxon>
        <taxon>Cyperoideae</taxon>
        <taxon>Cariceae</taxon>
        <taxon>Carex</taxon>
        <taxon>Carex subgen. Euthyceras</taxon>
    </lineage>
</organism>
<accession>A0A833RGR4</accession>